<comment type="function">
    <text evidence="6 9">Catalyzes cyclization of the linear tetrapyrrole, hydroxymethylbilane, to the macrocyclic uroporphyrinogen III.</text>
</comment>
<dbReference type="InterPro" id="IPR003754">
    <property type="entry name" value="4pyrrol_synth_uPrphyn_synth"/>
</dbReference>
<keyword evidence="5 9" id="KW-0627">Porphyrin biosynthesis</keyword>
<dbReference type="SUPFAM" id="SSF69618">
    <property type="entry name" value="HemD-like"/>
    <property type="match status" value="1"/>
</dbReference>
<dbReference type="PANTHER" id="PTHR38042">
    <property type="entry name" value="UROPORPHYRINOGEN-III SYNTHASE, CHLOROPLASTIC"/>
    <property type="match status" value="1"/>
</dbReference>
<evidence type="ECO:0000313" key="12">
    <source>
        <dbReference type="Proteomes" id="UP001500359"/>
    </source>
</evidence>
<dbReference type="InterPro" id="IPR036108">
    <property type="entry name" value="4pyrrol_syn_uPrphyn_synt_sf"/>
</dbReference>
<accession>A0ABP3WT07</accession>
<dbReference type="RefSeq" id="WP_343858896.1">
    <property type="nucleotide sequence ID" value="NZ_BAAAFD010000004.1"/>
</dbReference>
<evidence type="ECO:0000256" key="6">
    <source>
        <dbReference type="ARBA" id="ARBA00037589"/>
    </source>
</evidence>
<dbReference type="PANTHER" id="PTHR38042:SF1">
    <property type="entry name" value="UROPORPHYRINOGEN-III SYNTHASE, CHLOROPLASTIC"/>
    <property type="match status" value="1"/>
</dbReference>
<dbReference type="Gene3D" id="3.40.50.10090">
    <property type="match status" value="2"/>
</dbReference>
<name>A0ABP3WT07_9ALTE</name>
<evidence type="ECO:0000256" key="7">
    <source>
        <dbReference type="ARBA" id="ARBA00040167"/>
    </source>
</evidence>
<sequence length="244" mass="27166">MSVLLLRPKEKLIASTEFLKQHGISAVGVGLIEIEPNIEDLAAFKRELTQLPTDPKHRYCAIFVSTHAADIVVKSAITWPASVKLYAVGPSTAVNLNELGEKVTVPDIANSEGLLELPELQDMQNSTVFLVKGEGGRPLLPTELTARGAKVKEVNLYRRHRCEPPIETQAWQRSQIQCIVATSGEIMQVAWETFDKSWLKTQTWIVVSRRLVEFAAKLGIQKVIQSEGASDTQLKDSINHFLER</sequence>
<organism evidence="11 12">
    <name type="scientific">Aliiglaciecola litoralis</name>
    <dbReference type="NCBI Taxonomy" id="582857"/>
    <lineage>
        <taxon>Bacteria</taxon>
        <taxon>Pseudomonadati</taxon>
        <taxon>Pseudomonadota</taxon>
        <taxon>Gammaproteobacteria</taxon>
        <taxon>Alteromonadales</taxon>
        <taxon>Alteromonadaceae</taxon>
        <taxon>Aliiglaciecola</taxon>
    </lineage>
</organism>
<reference evidence="12" key="1">
    <citation type="journal article" date="2019" name="Int. J. Syst. Evol. Microbiol.">
        <title>The Global Catalogue of Microorganisms (GCM) 10K type strain sequencing project: providing services to taxonomists for standard genome sequencing and annotation.</title>
        <authorList>
            <consortium name="The Broad Institute Genomics Platform"/>
            <consortium name="The Broad Institute Genome Sequencing Center for Infectious Disease"/>
            <person name="Wu L."/>
            <person name="Ma J."/>
        </authorList>
    </citation>
    <scope>NUCLEOTIDE SEQUENCE [LARGE SCALE GENOMIC DNA]</scope>
    <source>
        <strain evidence="12">JCM 15896</strain>
    </source>
</reference>
<dbReference type="Pfam" id="PF02602">
    <property type="entry name" value="HEM4"/>
    <property type="match status" value="1"/>
</dbReference>
<keyword evidence="4 9" id="KW-0456">Lyase</keyword>
<evidence type="ECO:0000256" key="5">
    <source>
        <dbReference type="ARBA" id="ARBA00023244"/>
    </source>
</evidence>
<evidence type="ECO:0000256" key="3">
    <source>
        <dbReference type="ARBA" id="ARBA00013109"/>
    </source>
</evidence>
<evidence type="ECO:0000256" key="9">
    <source>
        <dbReference type="RuleBase" id="RU366031"/>
    </source>
</evidence>
<gene>
    <name evidence="11" type="ORF">GCM10009114_17750</name>
</gene>
<feature type="domain" description="Tetrapyrrole biosynthesis uroporphyrinogen III synthase" evidence="10">
    <location>
        <begin position="19"/>
        <end position="230"/>
    </location>
</feature>
<keyword evidence="12" id="KW-1185">Reference proteome</keyword>
<comment type="pathway">
    <text evidence="1 9">Porphyrin-containing compound metabolism; protoporphyrin-IX biosynthesis; coproporphyrinogen-III from 5-aminolevulinate: step 3/4.</text>
</comment>
<proteinExistence type="inferred from homology"/>
<evidence type="ECO:0000259" key="10">
    <source>
        <dbReference type="Pfam" id="PF02602"/>
    </source>
</evidence>
<evidence type="ECO:0000256" key="4">
    <source>
        <dbReference type="ARBA" id="ARBA00023239"/>
    </source>
</evidence>
<comment type="similarity">
    <text evidence="2 9">Belongs to the uroporphyrinogen-III synthase family.</text>
</comment>
<evidence type="ECO:0000256" key="2">
    <source>
        <dbReference type="ARBA" id="ARBA00008133"/>
    </source>
</evidence>
<evidence type="ECO:0000313" key="11">
    <source>
        <dbReference type="EMBL" id="GAA0856317.1"/>
    </source>
</evidence>
<evidence type="ECO:0000256" key="1">
    <source>
        <dbReference type="ARBA" id="ARBA00004772"/>
    </source>
</evidence>
<dbReference type="InterPro" id="IPR039793">
    <property type="entry name" value="UROS/Hem4"/>
</dbReference>
<comment type="caution">
    <text evidence="11">The sequence shown here is derived from an EMBL/GenBank/DDBJ whole genome shotgun (WGS) entry which is preliminary data.</text>
</comment>
<protein>
    <recommendedName>
        <fullName evidence="7 9">Uroporphyrinogen-III synthase</fullName>
        <ecNumber evidence="3 9">4.2.1.75</ecNumber>
    </recommendedName>
</protein>
<dbReference type="CDD" id="cd06578">
    <property type="entry name" value="HemD"/>
    <property type="match status" value="1"/>
</dbReference>
<dbReference type="EC" id="4.2.1.75" evidence="3 9"/>
<evidence type="ECO:0000256" key="8">
    <source>
        <dbReference type="ARBA" id="ARBA00048617"/>
    </source>
</evidence>
<comment type="catalytic activity">
    <reaction evidence="8 9">
        <text>hydroxymethylbilane = uroporphyrinogen III + H2O</text>
        <dbReference type="Rhea" id="RHEA:18965"/>
        <dbReference type="ChEBI" id="CHEBI:15377"/>
        <dbReference type="ChEBI" id="CHEBI:57308"/>
        <dbReference type="ChEBI" id="CHEBI:57845"/>
        <dbReference type="EC" id="4.2.1.75"/>
    </reaction>
</comment>
<dbReference type="EMBL" id="BAAAFD010000004">
    <property type="protein sequence ID" value="GAA0856317.1"/>
    <property type="molecule type" value="Genomic_DNA"/>
</dbReference>
<dbReference type="Proteomes" id="UP001500359">
    <property type="component" value="Unassembled WGS sequence"/>
</dbReference>